<comment type="catalytic activity">
    <reaction evidence="9 11">
        <text>dTMP + ATP = dTDP + ADP</text>
        <dbReference type="Rhea" id="RHEA:13517"/>
        <dbReference type="ChEBI" id="CHEBI:30616"/>
        <dbReference type="ChEBI" id="CHEBI:58369"/>
        <dbReference type="ChEBI" id="CHEBI:63528"/>
        <dbReference type="ChEBI" id="CHEBI:456216"/>
        <dbReference type="EC" id="2.7.4.9"/>
    </reaction>
</comment>
<protein>
    <recommendedName>
        <fullName evidence="3 11">Thymidylate kinase</fullName>
        <ecNumber evidence="2 11">2.7.4.9</ecNumber>
    </recommendedName>
    <alternativeName>
        <fullName evidence="11">dTMP kinase</fullName>
    </alternativeName>
</protein>
<dbReference type="CDD" id="cd01672">
    <property type="entry name" value="TMPK"/>
    <property type="match status" value="1"/>
</dbReference>
<evidence type="ECO:0000256" key="8">
    <source>
        <dbReference type="ARBA" id="ARBA00022840"/>
    </source>
</evidence>
<dbReference type="PANTHER" id="PTHR10344:SF4">
    <property type="entry name" value="UMP-CMP KINASE 2, MITOCHONDRIAL"/>
    <property type="match status" value="1"/>
</dbReference>
<keyword evidence="4 11" id="KW-0808">Transferase</keyword>
<comment type="caution">
    <text evidence="13">The sequence shown here is derived from an EMBL/GenBank/DDBJ whole genome shotgun (WGS) entry which is preliminary data.</text>
</comment>
<dbReference type="Gene3D" id="3.40.50.300">
    <property type="entry name" value="P-loop containing nucleotide triphosphate hydrolases"/>
    <property type="match status" value="1"/>
</dbReference>
<evidence type="ECO:0000256" key="10">
    <source>
        <dbReference type="ARBA" id="ARBA00057735"/>
    </source>
</evidence>
<name>A0A8J3EZ14_9BIFI</name>
<dbReference type="AlphaFoldDB" id="A0A8J3EZ14"/>
<evidence type="ECO:0000313" key="13">
    <source>
        <dbReference type="EMBL" id="GGI14812.1"/>
    </source>
</evidence>
<keyword evidence="6 11" id="KW-0547">Nucleotide-binding</keyword>
<dbReference type="GO" id="GO:0004798">
    <property type="term" value="F:dTMP kinase activity"/>
    <property type="evidence" value="ECO:0007669"/>
    <property type="project" value="UniProtKB-UniRule"/>
</dbReference>
<keyword evidence="7 11" id="KW-0418">Kinase</keyword>
<keyword evidence="5 11" id="KW-0545">Nucleotide biosynthesis</keyword>
<dbReference type="SUPFAM" id="SSF52540">
    <property type="entry name" value="P-loop containing nucleoside triphosphate hydrolases"/>
    <property type="match status" value="1"/>
</dbReference>
<dbReference type="RefSeq" id="WP_188355446.1">
    <property type="nucleotide sequence ID" value="NZ_BMDH01000003.1"/>
</dbReference>
<keyword evidence="8 11" id="KW-0067">ATP-binding</keyword>
<comment type="function">
    <text evidence="10 11">Phosphorylation of dTMP to form dTDP in both de novo and salvage pathways of dTTP synthesis.</text>
</comment>
<dbReference type="GO" id="GO:0006227">
    <property type="term" value="P:dUDP biosynthetic process"/>
    <property type="evidence" value="ECO:0007669"/>
    <property type="project" value="TreeGrafter"/>
</dbReference>
<evidence type="ECO:0000256" key="7">
    <source>
        <dbReference type="ARBA" id="ARBA00022777"/>
    </source>
</evidence>
<dbReference type="InterPro" id="IPR039430">
    <property type="entry name" value="Thymidylate_kin-like_dom"/>
</dbReference>
<dbReference type="InterPro" id="IPR027417">
    <property type="entry name" value="P-loop_NTPase"/>
</dbReference>
<evidence type="ECO:0000313" key="14">
    <source>
        <dbReference type="Proteomes" id="UP000619536"/>
    </source>
</evidence>
<evidence type="ECO:0000256" key="1">
    <source>
        <dbReference type="ARBA" id="ARBA00009776"/>
    </source>
</evidence>
<evidence type="ECO:0000256" key="4">
    <source>
        <dbReference type="ARBA" id="ARBA00022679"/>
    </source>
</evidence>
<keyword evidence="14" id="KW-1185">Reference proteome</keyword>
<accession>A0A8J3EZ14</accession>
<evidence type="ECO:0000256" key="3">
    <source>
        <dbReference type="ARBA" id="ARBA00017144"/>
    </source>
</evidence>
<dbReference type="PROSITE" id="PS01331">
    <property type="entry name" value="THYMIDYLATE_KINASE"/>
    <property type="match status" value="1"/>
</dbReference>
<evidence type="ECO:0000256" key="2">
    <source>
        <dbReference type="ARBA" id="ARBA00012980"/>
    </source>
</evidence>
<dbReference type="GO" id="GO:0005524">
    <property type="term" value="F:ATP binding"/>
    <property type="evidence" value="ECO:0007669"/>
    <property type="project" value="UniProtKB-UniRule"/>
</dbReference>
<dbReference type="GO" id="GO:0006233">
    <property type="term" value="P:dTDP biosynthetic process"/>
    <property type="evidence" value="ECO:0007669"/>
    <property type="project" value="InterPro"/>
</dbReference>
<gene>
    <name evidence="11 13" type="primary">tmk</name>
    <name evidence="13" type="ORF">GCM10007377_12790</name>
</gene>
<dbReference type="InterPro" id="IPR018095">
    <property type="entry name" value="Thymidylate_kin_CS"/>
</dbReference>
<evidence type="ECO:0000256" key="6">
    <source>
        <dbReference type="ARBA" id="ARBA00022741"/>
    </source>
</evidence>
<evidence type="ECO:0000256" key="9">
    <source>
        <dbReference type="ARBA" id="ARBA00048743"/>
    </source>
</evidence>
<dbReference type="GO" id="GO:0006235">
    <property type="term" value="P:dTTP biosynthetic process"/>
    <property type="evidence" value="ECO:0007669"/>
    <property type="project" value="UniProtKB-UniRule"/>
</dbReference>
<comment type="similarity">
    <text evidence="1 11">Belongs to the thymidylate kinase family.</text>
</comment>
<evidence type="ECO:0000259" key="12">
    <source>
        <dbReference type="Pfam" id="PF02223"/>
    </source>
</evidence>
<feature type="binding site" evidence="11">
    <location>
        <begin position="10"/>
        <end position="17"/>
    </location>
    <ligand>
        <name>ATP</name>
        <dbReference type="ChEBI" id="CHEBI:30616"/>
    </ligand>
</feature>
<dbReference type="EC" id="2.7.4.9" evidence="2 11"/>
<reference evidence="13" key="2">
    <citation type="submission" date="2020-09" db="EMBL/GenBank/DDBJ databases">
        <authorList>
            <person name="Sun Q."/>
            <person name="Sedlacek I."/>
        </authorList>
    </citation>
    <scope>NUCLEOTIDE SEQUENCE</scope>
    <source>
        <strain evidence="13">CCM 8606</strain>
    </source>
</reference>
<dbReference type="Proteomes" id="UP000619536">
    <property type="component" value="Unassembled WGS sequence"/>
</dbReference>
<dbReference type="NCBIfam" id="TIGR00041">
    <property type="entry name" value="DTMP_kinase"/>
    <property type="match status" value="1"/>
</dbReference>
<dbReference type="Pfam" id="PF02223">
    <property type="entry name" value="Thymidylate_kin"/>
    <property type="match status" value="1"/>
</dbReference>
<evidence type="ECO:0000256" key="5">
    <source>
        <dbReference type="ARBA" id="ARBA00022727"/>
    </source>
</evidence>
<reference evidence="13" key="1">
    <citation type="journal article" date="2014" name="Int. J. Syst. Evol. Microbiol.">
        <title>Complete genome sequence of Corynebacterium casei LMG S-19264T (=DSM 44701T), isolated from a smear-ripened cheese.</title>
        <authorList>
            <consortium name="US DOE Joint Genome Institute (JGI-PGF)"/>
            <person name="Walter F."/>
            <person name="Albersmeier A."/>
            <person name="Kalinowski J."/>
            <person name="Ruckert C."/>
        </authorList>
    </citation>
    <scope>NUCLEOTIDE SEQUENCE</scope>
    <source>
        <strain evidence="13">CCM 8606</strain>
    </source>
</reference>
<organism evidence="13 14">
    <name type="scientific">Galliscardovia ingluviei</name>
    <dbReference type="NCBI Taxonomy" id="1769422"/>
    <lineage>
        <taxon>Bacteria</taxon>
        <taxon>Bacillati</taxon>
        <taxon>Actinomycetota</taxon>
        <taxon>Actinomycetes</taxon>
        <taxon>Bifidobacteriales</taxon>
        <taxon>Bifidobacteriaceae</taxon>
        <taxon>Galliscardovia</taxon>
    </lineage>
</organism>
<dbReference type="InterPro" id="IPR018094">
    <property type="entry name" value="Thymidylate_kinase"/>
</dbReference>
<sequence length="213" mass="23634">MAGYFISFEGVDGVGKSTQVELLEHYLQLYGYEVVCTREPGGTELGTVLRQILLDAKSSDMALSEPISDRTEALLFAADRAQHVDTVIRPALERGAVVISDRYVDSSLAYQAGGRGINDAAVRQLQHIAIDGVLPQRTYVLDMSAQQAHQRLQHSDDRMEAAGDTFFNRTRQAFLELAAQDPQRMKVIDASLPVQEVWKSIKQDIDMLLHTGD</sequence>
<proteinExistence type="inferred from homology"/>
<evidence type="ECO:0000256" key="11">
    <source>
        <dbReference type="HAMAP-Rule" id="MF_00165"/>
    </source>
</evidence>
<dbReference type="EMBL" id="BMDH01000003">
    <property type="protein sequence ID" value="GGI14812.1"/>
    <property type="molecule type" value="Genomic_DNA"/>
</dbReference>
<dbReference type="PANTHER" id="PTHR10344">
    <property type="entry name" value="THYMIDYLATE KINASE"/>
    <property type="match status" value="1"/>
</dbReference>
<dbReference type="GO" id="GO:0005829">
    <property type="term" value="C:cytosol"/>
    <property type="evidence" value="ECO:0007669"/>
    <property type="project" value="TreeGrafter"/>
</dbReference>
<dbReference type="HAMAP" id="MF_00165">
    <property type="entry name" value="Thymidylate_kinase"/>
    <property type="match status" value="1"/>
</dbReference>
<feature type="domain" description="Thymidylate kinase-like" evidence="12">
    <location>
        <begin position="8"/>
        <end position="201"/>
    </location>
</feature>
<dbReference type="FunFam" id="3.40.50.300:FF:000225">
    <property type="entry name" value="Thymidylate kinase"/>
    <property type="match status" value="1"/>
</dbReference>